<evidence type="ECO:0000259" key="10">
    <source>
        <dbReference type="Pfam" id="PF01055"/>
    </source>
</evidence>
<feature type="domain" description="Glycosyl hydrolase family 31 C-terminal" evidence="12">
    <location>
        <begin position="973"/>
        <end position="1062"/>
    </location>
</feature>
<dbReference type="PROSITE" id="PS00707">
    <property type="entry name" value="GLYCOSYL_HYDROL_F31_2"/>
    <property type="match status" value="1"/>
</dbReference>
<evidence type="ECO:0000256" key="3">
    <source>
        <dbReference type="ARBA" id="ARBA00012741"/>
    </source>
</evidence>
<dbReference type="InterPro" id="IPR030458">
    <property type="entry name" value="Glyco_hydro_31_AS"/>
</dbReference>
<evidence type="ECO:0000256" key="7">
    <source>
        <dbReference type="ARBA" id="ARBA00023295"/>
    </source>
</evidence>
<dbReference type="Gene3D" id="2.60.40.1760">
    <property type="entry name" value="glycosyl hydrolase (family 31)"/>
    <property type="match status" value="1"/>
</dbReference>
<dbReference type="EC" id="3.2.1.20" evidence="3"/>
<dbReference type="EMBL" id="BKCJ010005447">
    <property type="protein sequence ID" value="GEU66801.1"/>
    <property type="molecule type" value="Genomic_DNA"/>
</dbReference>
<feature type="domain" description="Glycoside hydrolase family 31 N-terminal" evidence="11">
    <location>
        <begin position="403"/>
        <end position="571"/>
    </location>
</feature>
<evidence type="ECO:0000256" key="9">
    <source>
        <dbReference type="SAM" id="MobiDB-lite"/>
    </source>
</evidence>
<dbReference type="PROSITE" id="PS00129">
    <property type="entry name" value="GLYCOSYL_HYDROL_F31_1"/>
    <property type="match status" value="1"/>
</dbReference>
<feature type="domain" description="Glycoside hydrolase family 31 TIM barrel" evidence="10">
    <location>
        <begin position="617"/>
        <end position="965"/>
    </location>
</feature>
<organism evidence="13">
    <name type="scientific">Tanacetum cinerariifolium</name>
    <name type="common">Dalmatian daisy</name>
    <name type="synonym">Chrysanthemum cinerariifolium</name>
    <dbReference type="NCBI Taxonomy" id="118510"/>
    <lineage>
        <taxon>Eukaryota</taxon>
        <taxon>Viridiplantae</taxon>
        <taxon>Streptophyta</taxon>
        <taxon>Embryophyta</taxon>
        <taxon>Tracheophyta</taxon>
        <taxon>Spermatophyta</taxon>
        <taxon>Magnoliopsida</taxon>
        <taxon>eudicotyledons</taxon>
        <taxon>Gunneridae</taxon>
        <taxon>Pentapetalae</taxon>
        <taxon>asterids</taxon>
        <taxon>campanulids</taxon>
        <taxon>Asterales</taxon>
        <taxon>Asteraceae</taxon>
        <taxon>Asteroideae</taxon>
        <taxon>Anthemideae</taxon>
        <taxon>Anthemidinae</taxon>
        <taxon>Tanacetum</taxon>
    </lineage>
</organism>
<dbReference type="SUPFAM" id="SSF51011">
    <property type="entry name" value="Glycosyl hydrolase domain"/>
    <property type="match status" value="1"/>
</dbReference>
<name>A0A6L2LYD4_TANCI</name>
<sequence>MFASLSSLFTRCDSLIRYFCLRIPYDAVEQNGNFTIKWDIISWTLMVKLFIITLDMSYIMATQIVLMEWLEHDMALKILTYLDDSADLIRVAADKRTLDKRCDLPSSSACLNPTPFRRPPDLWQDIKSRVLIQNASTDVFKVNGRDRGLGTDSNDSQTALIESRSLRDDVYGSLFHQSGSIETRFLFRGSQTICFSSSFEYYCWRCRPLKTQGRSSSTGHKSSAMTNNGGPDLDKDETTTCTSCIPRLLKVSLSLHPKSESMRSPMSDGPRISSALVPSSRIVSPCLSNELGLSSTRCAEEIPDMLCHHQHNNKSVDIELPSENMWSIVCILSLLLLSIHHKTVADNDKQSEPIGYGYFLRSVGVGSSGKTLVADLQVIKKSSTYGPDIDELRLFASFETADRLRIQITDPKHQRWEIPTDILPRQSNPNTLPPKPNNQIPASFILSDPKSDLILALHNTTQFGFTVTRRSTGDTLFDTSNTVLIFKDQYLELSSSLPVDRSSIYGFGEHTKRSFKLTHDQTLTLWNADIGSANPDVNLYGSHPFYMDVRSPDSDGKVLAGSTHGVLLLNSNGMDVVYSGGSITYKVIGGVYDFYFFAGPTPVLVMDQYTQLIGRPTPMPYWSFGFHQCRWGYKDVQDLEGVVAGYAEANIPLEVMWTDIDYMDAYKDFTLDPINFPLAKMSAFVQNLHQMGQKYVLILDPGISVNTTYETYIRGLQADIYIKRDGIPYLGEVWPGIVYFPDFLNPKGALFWGDEINRFHDLLPFDGIWIDMNEESNFISSPPSPSSKLDNPPYKINNSGIQMSINNKTVPASALHFGNITAYDAHNLYGFLEAKATNDALVKITSKRPFILSRSTFVGSGRYTAHWTGDNAATWDDLAYSIPSVLNFGLFGIPMVGADICGFSQNTTEELCRRWIQLGAFYPFSRDHADKTSSRQELYLWDSVAATSRKVLGLRYQMLPYLYTLMYKAHSKGTPIARPLFFSFPEDTKTYDISTQFLLGKGVLVSPVLTPGAVSVDAYFPSGNWFSLFNYSSAVSVDSGAHVRLDAPADHINVHIREGNILALQKEALTTTAARETPFHILVVVSKSENSTGEVFLDDGEETELGGKWTLVRFFSQVVNGKATLTSTVVNGGFALSRKWIIEKVTFIGLEGGDSGQFSVAEISGLSLLIGKQFTLKTSSSAFPFAF</sequence>
<dbReference type="AlphaFoldDB" id="A0A6L2LYD4"/>
<evidence type="ECO:0000256" key="1">
    <source>
        <dbReference type="ARBA" id="ARBA00001657"/>
    </source>
</evidence>
<evidence type="ECO:0000256" key="4">
    <source>
        <dbReference type="ARBA" id="ARBA00022729"/>
    </source>
</evidence>
<dbReference type="Gene3D" id="2.60.40.1180">
    <property type="entry name" value="Golgi alpha-mannosidase II"/>
    <property type="match status" value="2"/>
</dbReference>
<comment type="similarity">
    <text evidence="2">Belongs to the glycosyl hydrolase 31 family.</text>
</comment>
<proteinExistence type="inferred from homology"/>
<dbReference type="Pfam" id="PF13802">
    <property type="entry name" value="Gal_mutarotas_2"/>
    <property type="match status" value="1"/>
</dbReference>
<feature type="region of interest" description="Disordered" evidence="9">
    <location>
        <begin position="211"/>
        <end position="233"/>
    </location>
</feature>
<evidence type="ECO:0000259" key="12">
    <source>
        <dbReference type="Pfam" id="PF21365"/>
    </source>
</evidence>
<dbReference type="InterPro" id="IPR013780">
    <property type="entry name" value="Glyco_hydro_b"/>
</dbReference>
<dbReference type="CDD" id="cd14752">
    <property type="entry name" value="GH31_N"/>
    <property type="match status" value="1"/>
</dbReference>
<dbReference type="FunFam" id="2.60.40.1180:FF:000044">
    <property type="entry name" value="Alpha-glucosidase 1"/>
    <property type="match status" value="1"/>
</dbReference>
<dbReference type="PANTHER" id="PTHR22762:SF133">
    <property type="entry name" value="P-TYPE DOMAIN-CONTAINING PROTEIN"/>
    <property type="match status" value="1"/>
</dbReference>
<evidence type="ECO:0000313" key="13">
    <source>
        <dbReference type="EMBL" id="GEU66801.1"/>
    </source>
</evidence>
<keyword evidence="6" id="KW-0325">Glycoprotein</keyword>
<protein>
    <recommendedName>
        <fullName evidence="3">alpha-glucosidase</fullName>
        <ecNumber evidence="3">3.2.1.20</ecNumber>
    </recommendedName>
    <alternativeName>
        <fullName evidence="8">Maltase</fullName>
    </alternativeName>
</protein>
<reference evidence="13" key="1">
    <citation type="journal article" date="2019" name="Sci. Rep.">
        <title>Draft genome of Tanacetum cinerariifolium, the natural source of mosquito coil.</title>
        <authorList>
            <person name="Yamashiro T."/>
            <person name="Shiraishi A."/>
            <person name="Satake H."/>
            <person name="Nakayama K."/>
        </authorList>
    </citation>
    <scope>NUCLEOTIDE SEQUENCE</scope>
</reference>
<dbReference type="FunFam" id="3.20.20.80:FF:000016">
    <property type="entry name" value="Maltase-glucoamylase, intestinal"/>
    <property type="match status" value="1"/>
</dbReference>
<dbReference type="InterPro" id="IPR030459">
    <property type="entry name" value="Glyco_hydro_31_CS"/>
</dbReference>
<keyword evidence="4" id="KW-0732">Signal</keyword>
<evidence type="ECO:0000256" key="8">
    <source>
        <dbReference type="ARBA" id="ARBA00041343"/>
    </source>
</evidence>
<gene>
    <name evidence="13" type="ORF">Tci_038779</name>
</gene>
<dbReference type="InterPro" id="IPR017853">
    <property type="entry name" value="GH"/>
</dbReference>
<dbReference type="CDD" id="cd06602">
    <property type="entry name" value="GH31_MGAM_SI_GAA"/>
    <property type="match status" value="1"/>
</dbReference>
<accession>A0A6L2LYD4</accession>
<dbReference type="Pfam" id="PF21365">
    <property type="entry name" value="Glyco_hydro_31_3rd"/>
    <property type="match status" value="1"/>
</dbReference>
<dbReference type="PANTHER" id="PTHR22762">
    <property type="entry name" value="ALPHA-GLUCOSIDASE"/>
    <property type="match status" value="1"/>
</dbReference>
<dbReference type="InterPro" id="IPR025887">
    <property type="entry name" value="Glyco_hydro_31_N_dom"/>
</dbReference>
<keyword evidence="5 13" id="KW-0378">Hydrolase</keyword>
<dbReference type="GO" id="GO:0005975">
    <property type="term" value="P:carbohydrate metabolic process"/>
    <property type="evidence" value="ECO:0007669"/>
    <property type="project" value="InterPro"/>
</dbReference>
<dbReference type="Pfam" id="PF01055">
    <property type="entry name" value="Glyco_hydro_31_2nd"/>
    <property type="match status" value="1"/>
</dbReference>
<evidence type="ECO:0000256" key="5">
    <source>
        <dbReference type="ARBA" id="ARBA00022801"/>
    </source>
</evidence>
<evidence type="ECO:0000256" key="6">
    <source>
        <dbReference type="ARBA" id="ARBA00023180"/>
    </source>
</evidence>
<dbReference type="SUPFAM" id="SSF74650">
    <property type="entry name" value="Galactose mutarotase-like"/>
    <property type="match status" value="1"/>
</dbReference>
<evidence type="ECO:0000259" key="11">
    <source>
        <dbReference type="Pfam" id="PF13802"/>
    </source>
</evidence>
<keyword evidence="7" id="KW-0326">Glycosidase</keyword>
<dbReference type="GO" id="GO:0090599">
    <property type="term" value="F:alpha-glucosidase activity"/>
    <property type="evidence" value="ECO:0007669"/>
    <property type="project" value="UniProtKB-ARBA"/>
</dbReference>
<comment type="catalytic activity">
    <reaction evidence="1">
        <text>Hydrolysis of terminal, non-reducing (1-&gt;4)-linked alpha-D-glucose residues with release of alpha-D-glucose.</text>
        <dbReference type="EC" id="3.2.1.20"/>
    </reaction>
</comment>
<dbReference type="InterPro" id="IPR011013">
    <property type="entry name" value="Gal_mutarotase_sf_dom"/>
</dbReference>
<dbReference type="InterPro" id="IPR000322">
    <property type="entry name" value="Glyco_hydro_31_TIM"/>
</dbReference>
<evidence type="ECO:0000256" key="2">
    <source>
        <dbReference type="ARBA" id="ARBA00007806"/>
    </source>
</evidence>
<dbReference type="InterPro" id="IPR048395">
    <property type="entry name" value="Glyco_hydro_31_C"/>
</dbReference>
<dbReference type="Gene3D" id="3.20.20.80">
    <property type="entry name" value="Glycosidases"/>
    <property type="match status" value="1"/>
</dbReference>
<feature type="compositionally biased region" description="Polar residues" evidence="9">
    <location>
        <begin position="212"/>
        <end position="229"/>
    </location>
</feature>
<comment type="caution">
    <text evidence="13">The sequence shown here is derived from an EMBL/GenBank/DDBJ whole genome shotgun (WGS) entry which is preliminary data.</text>
</comment>
<dbReference type="GO" id="GO:0030246">
    <property type="term" value="F:carbohydrate binding"/>
    <property type="evidence" value="ECO:0007669"/>
    <property type="project" value="InterPro"/>
</dbReference>
<dbReference type="SUPFAM" id="SSF51445">
    <property type="entry name" value="(Trans)glycosidases"/>
    <property type="match status" value="1"/>
</dbReference>